<keyword evidence="5" id="KW-0808">Transferase</keyword>
<organism evidence="7 8">
    <name type="scientific">Steinernema hermaphroditum</name>
    <dbReference type="NCBI Taxonomy" id="289476"/>
    <lineage>
        <taxon>Eukaryota</taxon>
        <taxon>Metazoa</taxon>
        <taxon>Ecdysozoa</taxon>
        <taxon>Nematoda</taxon>
        <taxon>Chromadorea</taxon>
        <taxon>Rhabditida</taxon>
        <taxon>Tylenchina</taxon>
        <taxon>Panagrolaimomorpha</taxon>
        <taxon>Strongyloidoidea</taxon>
        <taxon>Steinernematidae</taxon>
        <taxon>Steinernema</taxon>
    </lineage>
</organism>
<keyword evidence="5" id="KW-0418">Kinase</keyword>
<comment type="caution">
    <text evidence="7">The sequence shown here is derived from an EMBL/GenBank/DDBJ whole genome shotgun (WGS) entry which is preliminary data.</text>
</comment>
<dbReference type="InterPro" id="IPR000719">
    <property type="entry name" value="Prot_kinase_dom"/>
</dbReference>
<evidence type="ECO:0000256" key="2">
    <source>
        <dbReference type="ARBA" id="ARBA00022741"/>
    </source>
</evidence>
<protein>
    <recommendedName>
        <fullName evidence="1">non-specific serine/threonine protein kinase</fullName>
        <ecNumber evidence="1">2.7.11.1</ecNumber>
    </recommendedName>
</protein>
<dbReference type="Pfam" id="PF00069">
    <property type="entry name" value="Pkinase"/>
    <property type="match status" value="1"/>
</dbReference>
<evidence type="ECO:0000313" key="7">
    <source>
        <dbReference type="EMBL" id="KAK0425682.1"/>
    </source>
</evidence>
<keyword evidence="8" id="KW-1185">Reference proteome</keyword>
<reference evidence="7" key="1">
    <citation type="submission" date="2023-06" db="EMBL/GenBank/DDBJ databases">
        <title>Genomic analysis of the entomopathogenic nematode Steinernema hermaphroditum.</title>
        <authorList>
            <person name="Schwarz E.M."/>
            <person name="Heppert J.K."/>
            <person name="Baniya A."/>
            <person name="Schwartz H.T."/>
            <person name="Tan C.-H."/>
            <person name="Antoshechkin I."/>
            <person name="Sternberg P.W."/>
            <person name="Goodrich-Blair H."/>
            <person name="Dillman A.R."/>
        </authorList>
    </citation>
    <scope>NUCLEOTIDE SEQUENCE</scope>
    <source>
        <strain evidence="7">PS9179</strain>
        <tissue evidence="7">Whole animal</tissue>
    </source>
</reference>
<comment type="similarity">
    <text evidence="5">Belongs to the protein kinase superfamily.</text>
</comment>
<evidence type="ECO:0000256" key="4">
    <source>
        <dbReference type="PROSITE-ProRule" id="PRU10141"/>
    </source>
</evidence>
<dbReference type="EC" id="2.7.11.1" evidence="1"/>
<evidence type="ECO:0000256" key="1">
    <source>
        <dbReference type="ARBA" id="ARBA00012513"/>
    </source>
</evidence>
<dbReference type="InterPro" id="IPR008271">
    <property type="entry name" value="Ser/Thr_kinase_AS"/>
</dbReference>
<dbReference type="SUPFAM" id="SSF56112">
    <property type="entry name" value="Protein kinase-like (PK-like)"/>
    <property type="match status" value="1"/>
</dbReference>
<feature type="domain" description="Protein kinase" evidence="6">
    <location>
        <begin position="36"/>
        <end position="324"/>
    </location>
</feature>
<dbReference type="EMBL" id="JAUCMV010000001">
    <property type="protein sequence ID" value="KAK0425682.1"/>
    <property type="molecule type" value="Genomic_DNA"/>
</dbReference>
<dbReference type="InterPro" id="IPR050235">
    <property type="entry name" value="CK1_Ser-Thr_kinase"/>
</dbReference>
<keyword evidence="2 4" id="KW-0547">Nucleotide-binding</keyword>
<evidence type="ECO:0000313" key="8">
    <source>
        <dbReference type="Proteomes" id="UP001175271"/>
    </source>
</evidence>
<evidence type="ECO:0000256" key="3">
    <source>
        <dbReference type="ARBA" id="ARBA00022840"/>
    </source>
</evidence>
<dbReference type="Gene3D" id="1.10.510.10">
    <property type="entry name" value="Transferase(Phosphotransferase) domain 1"/>
    <property type="match status" value="1"/>
</dbReference>
<dbReference type="GO" id="GO:0004674">
    <property type="term" value="F:protein serine/threonine kinase activity"/>
    <property type="evidence" value="ECO:0007669"/>
    <property type="project" value="UniProtKB-KW"/>
</dbReference>
<accession>A0AA39ILY2</accession>
<dbReference type="AlphaFoldDB" id="A0AA39ILY2"/>
<keyword evidence="5" id="KW-0723">Serine/threonine-protein kinase</keyword>
<keyword evidence="3 4" id="KW-0067">ATP-binding</keyword>
<proteinExistence type="inferred from homology"/>
<dbReference type="Proteomes" id="UP001175271">
    <property type="component" value="Unassembled WGS sequence"/>
</dbReference>
<dbReference type="PROSITE" id="PS00108">
    <property type="entry name" value="PROTEIN_KINASE_ST"/>
    <property type="match status" value="1"/>
</dbReference>
<dbReference type="GO" id="GO:0005524">
    <property type="term" value="F:ATP binding"/>
    <property type="evidence" value="ECO:0007669"/>
    <property type="project" value="UniProtKB-UniRule"/>
</dbReference>
<feature type="binding site" evidence="4">
    <location>
        <position position="65"/>
    </location>
    <ligand>
        <name>ATP</name>
        <dbReference type="ChEBI" id="CHEBI:30616"/>
    </ligand>
</feature>
<dbReference type="SMART" id="SM00220">
    <property type="entry name" value="S_TKc"/>
    <property type="match status" value="1"/>
</dbReference>
<evidence type="ECO:0000259" key="6">
    <source>
        <dbReference type="PROSITE" id="PS50011"/>
    </source>
</evidence>
<dbReference type="PROSITE" id="PS00107">
    <property type="entry name" value="PROTEIN_KINASE_ATP"/>
    <property type="match status" value="1"/>
</dbReference>
<gene>
    <name evidence="7" type="ORF">QR680_009321</name>
</gene>
<dbReference type="PANTHER" id="PTHR11909">
    <property type="entry name" value="CASEIN KINASE-RELATED"/>
    <property type="match status" value="1"/>
</dbReference>
<dbReference type="InterPro" id="IPR011009">
    <property type="entry name" value="Kinase-like_dom_sf"/>
</dbReference>
<sequence length="324" mass="36765">MAAAIPRAHQGKPKEAIRGKNAPQFLHNGVVLNGRYRVERMIGGGGFGQIYKAVEGEKGRTIAIKVEPVDNEPSRMILEQKVLNMLRGSKHIPLLVASGTFQDCMFIAMEMLGANLCDIRKKRVTRRLSVATVLRVGEQAVEALKIVHDTGYLHRDIKPSNMCVGLASTGQQRTIFLVDFGMTRRFRSEAGSFRKERVYAGFRGTLRYVSLTVHDRREQGPVDDLWSLLYSIIELGEGGLPWKNLVDPDDIARKKENTPFRDMCRHLPRGIRDVPEYLSRIAYNQIPDYAKMVKILKENYPKGSAEDETFDWEYDESMDHLVNS</sequence>
<evidence type="ECO:0000256" key="5">
    <source>
        <dbReference type="RuleBase" id="RU000304"/>
    </source>
</evidence>
<dbReference type="PROSITE" id="PS50011">
    <property type="entry name" value="PROTEIN_KINASE_DOM"/>
    <property type="match status" value="1"/>
</dbReference>
<dbReference type="InterPro" id="IPR017441">
    <property type="entry name" value="Protein_kinase_ATP_BS"/>
</dbReference>
<name>A0AA39ILY2_9BILA</name>